<feature type="transmembrane region" description="Helical" evidence="7">
    <location>
        <begin position="226"/>
        <end position="247"/>
    </location>
</feature>
<proteinExistence type="predicted"/>
<dbReference type="InterPro" id="IPR036291">
    <property type="entry name" value="NAD(P)-bd_dom_sf"/>
</dbReference>
<feature type="transmembrane region" description="Helical" evidence="7">
    <location>
        <begin position="111"/>
        <end position="131"/>
    </location>
</feature>
<feature type="transmembrane region" description="Helical" evidence="7">
    <location>
        <begin position="167"/>
        <end position="189"/>
    </location>
</feature>
<protein>
    <recommendedName>
        <fullName evidence="10">Major facilitator superfamily (MFS) profile domain-containing protein</fullName>
    </recommendedName>
</protein>
<feature type="transmembrane region" description="Helical" evidence="7">
    <location>
        <begin position="515"/>
        <end position="537"/>
    </location>
</feature>
<keyword evidence="5 7" id="KW-0472">Membrane</keyword>
<dbReference type="EMBL" id="JAWCUI010000024">
    <property type="protein sequence ID" value="KAL1896134.1"/>
    <property type="molecule type" value="Genomic_DNA"/>
</dbReference>
<feature type="transmembrane region" description="Helical" evidence="7">
    <location>
        <begin position="484"/>
        <end position="503"/>
    </location>
</feature>
<evidence type="ECO:0000256" key="1">
    <source>
        <dbReference type="ARBA" id="ARBA00004141"/>
    </source>
</evidence>
<dbReference type="InterPro" id="IPR036259">
    <property type="entry name" value="MFS_trans_sf"/>
</dbReference>
<dbReference type="InterPro" id="IPR020904">
    <property type="entry name" value="Sc_DH/Rdtase_CS"/>
</dbReference>
<evidence type="ECO:0000256" key="4">
    <source>
        <dbReference type="ARBA" id="ARBA00022989"/>
    </source>
</evidence>
<feature type="transmembrane region" description="Helical" evidence="7">
    <location>
        <begin position="70"/>
        <end position="99"/>
    </location>
</feature>
<dbReference type="InterPro" id="IPR002347">
    <property type="entry name" value="SDR_fam"/>
</dbReference>
<keyword evidence="4 7" id="KW-1133">Transmembrane helix</keyword>
<evidence type="ECO:0000256" key="5">
    <source>
        <dbReference type="ARBA" id="ARBA00023136"/>
    </source>
</evidence>
<evidence type="ECO:0000256" key="3">
    <source>
        <dbReference type="ARBA" id="ARBA00022857"/>
    </source>
</evidence>
<reference evidence="8 9" key="1">
    <citation type="journal article" date="2024" name="IMA Fungus">
        <title>IMA Genome - F19 : A genome assembly and annotation guide to empower mycologists, including annotated draft genome sequences of Ceratocystis pirilliformis, Diaporthe australafricana, Fusarium ophioides, Paecilomyces lecythidis, and Sporothrix stenoceras.</title>
        <authorList>
            <person name="Aylward J."/>
            <person name="Wilson A.M."/>
            <person name="Visagie C.M."/>
            <person name="Spraker J."/>
            <person name="Barnes I."/>
            <person name="Buitendag C."/>
            <person name="Ceriani C."/>
            <person name="Del Mar Angel L."/>
            <person name="du Plessis D."/>
            <person name="Fuchs T."/>
            <person name="Gasser K."/>
            <person name="Kramer D."/>
            <person name="Li W."/>
            <person name="Munsamy K."/>
            <person name="Piso A."/>
            <person name="Price J.L."/>
            <person name="Sonnekus B."/>
            <person name="Thomas C."/>
            <person name="van der Nest A."/>
            <person name="van Dijk A."/>
            <person name="van Heerden A."/>
            <person name="van Vuuren N."/>
            <person name="Yilmaz N."/>
            <person name="Duong T.A."/>
            <person name="van der Merwe N.A."/>
            <person name="Wingfield M.J."/>
            <person name="Wingfield B.D."/>
        </authorList>
    </citation>
    <scope>NUCLEOTIDE SEQUENCE [LARGE SCALE GENOMIC DNA]</scope>
    <source>
        <strain evidence="8 9">CMW 5346</strain>
    </source>
</reference>
<name>A0ABR3Z9D2_9PEZI</name>
<keyword evidence="3" id="KW-0521">NADP</keyword>
<organism evidence="8 9">
    <name type="scientific">Sporothrix stenoceras</name>
    <dbReference type="NCBI Taxonomy" id="5173"/>
    <lineage>
        <taxon>Eukaryota</taxon>
        <taxon>Fungi</taxon>
        <taxon>Dikarya</taxon>
        <taxon>Ascomycota</taxon>
        <taxon>Pezizomycotina</taxon>
        <taxon>Sordariomycetes</taxon>
        <taxon>Sordariomycetidae</taxon>
        <taxon>Ophiostomatales</taxon>
        <taxon>Ophiostomataceae</taxon>
        <taxon>Sporothrix</taxon>
    </lineage>
</organism>
<keyword evidence="9" id="KW-1185">Reference proteome</keyword>
<comment type="subcellular location">
    <subcellularLocation>
        <location evidence="1">Membrane</location>
        <topology evidence="1">Multi-pass membrane protein</topology>
    </subcellularLocation>
</comment>
<dbReference type="Gene3D" id="1.20.1250.20">
    <property type="entry name" value="MFS general substrate transporter like domains"/>
    <property type="match status" value="1"/>
</dbReference>
<feature type="transmembrane region" description="Helical" evidence="7">
    <location>
        <begin position="340"/>
        <end position="366"/>
    </location>
</feature>
<feature type="transmembrane region" description="Helical" evidence="7">
    <location>
        <begin position="195"/>
        <end position="214"/>
    </location>
</feature>
<dbReference type="Pfam" id="PF00106">
    <property type="entry name" value="adh_short"/>
    <property type="match status" value="1"/>
</dbReference>
<dbReference type="Pfam" id="PF07690">
    <property type="entry name" value="MFS_1"/>
    <property type="match status" value="1"/>
</dbReference>
<dbReference type="Proteomes" id="UP001583186">
    <property type="component" value="Unassembled WGS sequence"/>
</dbReference>
<dbReference type="PANTHER" id="PTHR23502">
    <property type="entry name" value="MAJOR FACILITATOR SUPERFAMILY"/>
    <property type="match status" value="1"/>
</dbReference>
<evidence type="ECO:0008006" key="10">
    <source>
        <dbReference type="Google" id="ProtNLM"/>
    </source>
</evidence>
<gene>
    <name evidence="8" type="ORF">Sste5346_004876</name>
</gene>
<evidence type="ECO:0000313" key="8">
    <source>
        <dbReference type="EMBL" id="KAL1896134.1"/>
    </source>
</evidence>
<comment type="caution">
    <text evidence="8">The sequence shown here is derived from an EMBL/GenBank/DDBJ whole genome shotgun (WGS) entry which is preliminary data.</text>
</comment>
<dbReference type="PROSITE" id="PS00061">
    <property type="entry name" value="ADH_SHORT"/>
    <property type="match status" value="1"/>
</dbReference>
<feature type="region of interest" description="Disordered" evidence="6">
    <location>
        <begin position="281"/>
        <end position="300"/>
    </location>
</feature>
<dbReference type="PANTHER" id="PTHR23502:SF29">
    <property type="entry name" value="TRANSPORTER, PUTATIVE (AFU_ORTHOLOGUE AFUA_6G06680)-RELATED"/>
    <property type="match status" value="1"/>
</dbReference>
<dbReference type="Gene3D" id="3.40.50.720">
    <property type="entry name" value="NAD(P)-binding Rossmann-like Domain"/>
    <property type="match status" value="1"/>
</dbReference>
<evidence type="ECO:0000256" key="2">
    <source>
        <dbReference type="ARBA" id="ARBA00022692"/>
    </source>
</evidence>
<keyword evidence="2 7" id="KW-0812">Transmembrane</keyword>
<dbReference type="SUPFAM" id="SSF103473">
    <property type="entry name" value="MFS general substrate transporter"/>
    <property type="match status" value="1"/>
</dbReference>
<evidence type="ECO:0000256" key="6">
    <source>
        <dbReference type="SAM" id="MobiDB-lite"/>
    </source>
</evidence>
<evidence type="ECO:0000256" key="7">
    <source>
        <dbReference type="SAM" id="Phobius"/>
    </source>
</evidence>
<feature type="transmembrane region" description="Helical" evidence="7">
    <location>
        <begin position="419"/>
        <end position="442"/>
    </location>
</feature>
<accession>A0ABR3Z9D2</accession>
<feature type="compositionally biased region" description="Basic and acidic residues" evidence="6">
    <location>
        <begin position="281"/>
        <end position="292"/>
    </location>
</feature>
<feature type="transmembrane region" description="Helical" evidence="7">
    <location>
        <begin position="137"/>
        <end position="155"/>
    </location>
</feature>
<dbReference type="SUPFAM" id="SSF51735">
    <property type="entry name" value="NAD(P)-binding Rossmann-fold domains"/>
    <property type="match status" value="1"/>
</dbReference>
<sequence>MPFGILEDKTGLGHVPGTVLLEQEESGDRGINYLEHLKKVHRKGETIILVPQPTNDPNDPLNWSPWTRDMIFLVYAYCAILCIGGIGPILSSLALDLIVEFNITFTDVSLLTGYSLCTTGASGLFISAVSHKYGKRIPLIFSMSCAFAGTLWGGFAHSHKSLLGARVLQGFSVSMFESVFFAQVGDLYFVHERGVRVGIVTTCIAGLSNLPPMLAGKIATDLGWRWVFHMLSIFLGIGLLGAVLFGWETAYNRSAVYNTDVASEDILDTLDAKRAATDHVEGSDENATRLEKSQTQTTTARDDIPKKSFVALMHPYSGTYTDEPLWKLVLGPVFVLYNPAVIWAVALMAFPTLWIVAINLLISQIFSAPPFLLTTAQLGYMSAGVVVGGSLGSLAAGAISDPIIKYLSRRNGGVYEPEFRLFLIVPCFVLSAIAYFLFGTLIEQGKSPVAMSALWGLAGGGFQFGMQAVGTYCVDAYRNSSVEIFISTMVIKNFLFFGFSFFLNDWVVEWGAKRMFYCIAGIQMGLCLTTVPLYIFAAGANVTVADISEDAGAALVGELKERILFVKTDVSSWPDVLSLFTKTYDHFGAIDVVLSNAGTNIGETLLDDELDENGHLAAPSLKNLEVNLHGSAYCARAAVHFFKKQPEKKCQLVFTASAAAIVDTPPLFLYCAGKAGVVGLMRGMRQGIQSDKITVNVVAPWMTDSPMLPDWIRKNWGNLPANTPEGVAKALLLPSVRTEVHGA</sequence>
<feature type="transmembrane region" description="Helical" evidence="7">
    <location>
        <begin position="378"/>
        <end position="399"/>
    </location>
</feature>
<evidence type="ECO:0000313" key="9">
    <source>
        <dbReference type="Proteomes" id="UP001583186"/>
    </source>
</evidence>
<feature type="transmembrane region" description="Helical" evidence="7">
    <location>
        <begin position="454"/>
        <end position="472"/>
    </location>
</feature>
<dbReference type="InterPro" id="IPR011701">
    <property type="entry name" value="MFS"/>
</dbReference>